<dbReference type="GO" id="GO:0006508">
    <property type="term" value="P:proteolysis"/>
    <property type="evidence" value="ECO:0007669"/>
    <property type="project" value="UniProtKB-KW"/>
</dbReference>
<comment type="caution">
    <text evidence="9">The sequence shown here is derived from an EMBL/GenBank/DDBJ whole genome shotgun (WGS) entry which is preliminary data.</text>
</comment>
<keyword evidence="5" id="KW-0862">Zinc</keyword>
<dbReference type="GO" id="GO:0008237">
    <property type="term" value="F:metallopeptidase activity"/>
    <property type="evidence" value="ECO:0007669"/>
    <property type="project" value="UniProtKB-KW"/>
</dbReference>
<evidence type="ECO:0000256" key="3">
    <source>
        <dbReference type="ARBA" id="ARBA00022723"/>
    </source>
</evidence>
<dbReference type="AlphaFoldDB" id="A0A6A2ZKX2"/>
<evidence type="ECO:0000313" key="10">
    <source>
        <dbReference type="Proteomes" id="UP000436088"/>
    </source>
</evidence>
<dbReference type="Pfam" id="PF05193">
    <property type="entry name" value="Peptidase_M16_C"/>
    <property type="match status" value="1"/>
</dbReference>
<evidence type="ECO:0000256" key="5">
    <source>
        <dbReference type="ARBA" id="ARBA00022833"/>
    </source>
</evidence>
<evidence type="ECO:0000313" key="9">
    <source>
        <dbReference type="EMBL" id="KAE8691575.1"/>
    </source>
</evidence>
<proteinExistence type="predicted"/>
<comment type="subcellular location">
    <subcellularLocation>
        <location evidence="1">Mitochondrion</location>
    </subcellularLocation>
</comment>
<name>A0A6A2ZKX2_HIBSY</name>
<dbReference type="PANTHER" id="PTHR11851">
    <property type="entry name" value="METALLOPROTEASE"/>
    <property type="match status" value="1"/>
</dbReference>
<evidence type="ECO:0000256" key="4">
    <source>
        <dbReference type="ARBA" id="ARBA00022801"/>
    </source>
</evidence>
<evidence type="ECO:0000259" key="8">
    <source>
        <dbReference type="Pfam" id="PF05193"/>
    </source>
</evidence>
<organism evidence="9 10">
    <name type="scientific">Hibiscus syriacus</name>
    <name type="common">Rose of Sharon</name>
    <dbReference type="NCBI Taxonomy" id="106335"/>
    <lineage>
        <taxon>Eukaryota</taxon>
        <taxon>Viridiplantae</taxon>
        <taxon>Streptophyta</taxon>
        <taxon>Embryophyta</taxon>
        <taxon>Tracheophyta</taxon>
        <taxon>Spermatophyta</taxon>
        <taxon>Magnoliopsida</taxon>
        <taxon>eudicotyledons</taxon>
        <taxon>Gunneridae</taxon>
        <taxon>Pentapetalae</taxon>
        <taxon>rosids</taxon>
        <taxon>malvids</taxon>
        <taxon>Malvales</taxon>
        <taxon>Malvaceae</taxon>
        <taxon>Malvoideae</taxon>
        <taxon>Hibiscus</taxon>
    </lineage>
</organism>
<keyword evidence="2" id="KW-0645">Protease</keyword>
<sequence>MEMKQLLSLASRSHKPSSSLIVPLSSSAASTLASTASSESKVISPPPPTALIYDRLALSVKEKLQNPDARFLRTLIICFYGIECGNWVGIGEVGLLASNGFGHHRDRDITAATPLFGHYLKVEGQTEEIIFDHLHSTAFQYTPLASGAVKHEEVVEQVKKLFTKLSSDPTTASQLVVNEPAGFTSSEVRIINDDVPLAQFSVAFEGASWTDPDSIALMVTQASWVDGANVGGGKYMGSDLAQNVAINETAESMMAFNTNYKDTGLFGVYAVSKPDCLDDLAYAIMYVITKLAHRVSDGDVIRAYGTSPVAEDIGRQILAYGRRIPFAELFARIDAVDPRTIVLQTDLSMTGILQLLQWVLSKILLSSSSFALFMALNPQLGEDDMLEGWEIGI</sequence>
<dbReference type="Proteomes" id="UP000436088">
    <property type="component" value="Unassembled WGS sequence"/>
</dbReference>
<evidence type="ECO:0000256" key="1">
    <source>
        <dbReference type="ARBA" id="ARBA00004173"/>
    </source>
</evidence>
<keyword evidence="6" id="KW-0482">Metalloprotease</keyword>
<feature type="domain" description="Peptidase M16 C-terminal" evidence="8">
    <location>
        <begin position="145"/>
        <end position="303"/>
    </location>
</feature>
<gene>
    <name evidence="9" type="ORF">F3Y22_tig00110889pilonHSYRG00124</name>
</gene>
<dbReference type="GO" id="GO:0046872">
    <property type="term" value="F:metal ion binding"/>
    <property type="evidence" value="ECO:0007669"/>
    <property type="project" value="UniProtKB-KW"/>
</dbReference>
<dbReference type="GO" id="GO:0005739">
    <property type="term" value="C:mitochondrion"/>
    <property type="evidence" value="ECO:0007669"/>
    <property type="project" value="UniProtKB-SubCell"/>
</dbReference>
<dbReference type="Gene3D" id="3.30.830.10">
    <property type="entry name" value="Metalloenzyme, LuxS/M16 peptidase-like"/>
    <property type="match status" value="1"/>
</dbReference>
<keyword evidence="10" id="KW-1185">Reference proteome</keyword>
<dbReference type="EMBL" id="VEPZ02001148">
    <property type="protein sequence ID" value="KAE8691575.1"/>
    <property type="molecule type" value="Genomic_DNA"/>
</dbReference>
<dbReference type="InterPro" id="IPR050361">
    <property type="entry name" value="MPP/UQCRC_Complex"/>
</dbReference>
<keyword evidence="3" id="KW-0479">Metal-binding</keyword>
<protein>
    <submittedName>
        <fullName evidence="9">Mitochondrial-processing peptidase subunit beta</fullName>
    </submittedName>
</protein>
<evidence type="ECO:0000256" key="6">
    <source>
        <dbReference type="ARBA" id="ARBA00023049"/>
    </source>
</evidence>
<keyword evidence="4" id="KW-0378">Hydrolase</keyword>
<reference evidence="9" key="1">
    <citation type="submission" date="2019-09" db="EMBL/GenBank/DDBJ databases">
        <title>Draft genome information of white flower Hibiscus syriacus.</title>
        <authorList>
            <person name="Kim Y.-M."/>
        </authorList>
    </citation>
    <scope>NUCLEOTIDE SEQUENCE [LARGE SCALE GENOMIC DNA]</scope>
    <source>
        <strain evidence="9">YM2019G1</strain>
    </source>
</reference>
<accession>A0A6A2ZKX2</accession>
<evidence type="ECO:0000256" key="7">
    <source>
        <dbReference type="ARBA" id="ARBA00023128"/>
    </source>
</evidence>
<keyword evidence="7" id="KW-0496">Mitochondrion</keyword>
<dbReference type="PANTHER" id="PTHR11851:SF149">
    <property type="entry name" value="GH01077P"/>
    <property type="match status" value="1"/>
</dbReference>
<dbReference type="InterPro" id="IPR007863">
    <property type="entry name" value="Peptidase_M16_C"/>
</dbReference>
<dbReference type="SUPFAM" id="SSF63411">
    <property type="entry name" value="LuxS/MPP-like metallohydrolase"/>
    <property type="match status" value="1"/>
</dbReference>
<dbReference type="InterPro" id="IPR011249">
    <property type="entry name" value="Metalloenz_LuxS/M16"/>
</dbReference>
<evidence type="ECO:0000256" key="2">
    <source>
        <dbReference type="ARBA" id="ARBA00022670"/>
    </source>
</evidence>